<gene>
    <name evidence="1" type="ORF">BSTOLATCC_MIC59650</name>
</gene>
<sequence>MGNSCLKLKRENYPKKIEIIARERTFWLRSAPDSFLALDSMIHCSAKKYCPNSDPLIYYLITYTNKSAGFHLKILDDKSYRAALRSSKGEVLTLNIEPQSYRNMVCFSIKKTGILSFDSLLSGILPRVSELEENVASLLQAYDAILKFSRCFSMKCSCPSFQMAVTSLLLAILSDCKNKGSIYSFLPRFPFIEFNTDILGSEGKEAAKYWTDLVFYLEKVLPIINEVCGVFQRMHQIIQFEVDHFEKSKEIDLNVLLENSKSMAHCKLIGAPLEAKIKNIYKSIEEAASSLSKPQNQKFLKEAHEMIKLSRTSDADAAIGLFGLKSNLRTSV</sequence>
<dbReference type="EMBL" id="CAJZBQ010000057">
    <property type="protein sequence ID" value="CAG9333840.1"/>
    <property type="molecule type" value="Genomic_DNA"/>
</dbReference>
<dbReference type="AlphaFoldDB" id="A0AAU9KA77"/>
<accession>A0AAU9KA77</accession>
<dbReference type="Proteomes" id="UP001162131">
    <property type="component" value="Unassembled WGS sequence"/>
</dbReference>
<organism evidence="1 2">
    <name type="scientific">Blepharisma stoltei</name>
    <dbReference type="NCBI Taxonomy" id="1481888"/>
    <lineage>
        <taxon>Eukaryota</taxon>
        <taxon>Sar</taxon>
        <taxon>Alveolata</taxon>
        <taxon>Ciliophora</taxon>
        <taxon>Postciliodesmatophora</taxon>
        <taxon>Heterotrichea</taxon>
        <taxon>Heterotrichida</taxon>
        <taxon>Blepharismidae</taxon>
        <taxon>Blepharisma</taxon>
    </lineage>
</organism>
<comment type="caution">
    <text evidence="1">The sequence shown here is derived from an EMBL/GenBank/DDBJ whole genome shotgun (WGS) entry which is preliminary data.</text>
</comment>
<keyword evidence="2" id="KW-1185">Reference proteome</keyword>
<proteinExistence type="predicted"/>
<name>A0AAU9KA77_9CILI</name>
<reference evidence="1" key="1">
    <citation type="submission" date="2021-09" db="EMBL/GenBank/DDBJ databases">
        <authorList>
            <consortium name="AG Swart"/>
            <person name="Singh M."/>
            <person name="Singh A."/>
            <person name="Seah K."/>
            <person name="Emmerich C."/>
        </authorList>
    </citation>
    <scope>NUCLEOTIDE SEQUENCE</scope>
    <source>
        <strain evidence="1">ATCC30299</strain>
    </source>
</reference>
<evidence type="ECO:0000313" key="2">
    <source>
        <dbReference type="Proteomes" id="UP001162131"/>
    </source>
</evidence>
<evidence type="ECO:0000313" key="1">
    <source>
        <dbReference type="EMBL" id="CAG9333840.1"/>
    </source>
</evidence>
<protein>
    <submittedName>
        <fullName evidence="1">Uncharacterized protein</fullName>
    </submittedName>
</protein>